<keyword evidence="2" id="KW-0547">Nucleotide-binding</keyword>
<evidence type="ECO:0000256" key="1">
    <source>
        <dbReference type="ARBA" id="ARBA00008239"/>
    </source>
</evidence>
<reference evidence="7 8" key="1">
    <citation type="submission" date="2019-04" db="EMBL/GenBank/DDBJ databases">
        <title>An improved genome assembly and genetic linkage map for asparagus bean, Vigna unguiculata ssp. sesquipedialis.</title>
        <authorList>
            <person name="Xia Q."/>
            <person name="Zhang R."/>
            <person name="Dong Y."/>
        </authorList>
    </citation>
    <scope>NUCLEOTIDE SEQUENCE [LARGE SCALE GENOMIC DNA]</scope>
    <source>
        <tissue evidence="7">Leaf</tissue>
    </source>
</reference>
<evidence type="ECO:0000256" key="3">
    <source>
        <dbReference type="ARBA" id="ARBA00022840"/>
    </source>
</evidence>
<dbReference type="Pfam" id="PF07734">
    <property type="entry name" value="FBA_1"/>
    <property type="match status" value="1"/>
</dbReference>
<dbReference type="InterPro" id="IPR001404">
    <property type="entry name" value="Hsp90_fam"/>
</dbReference>
<keyword evidence="4" id="KW-0143">Chaperone</keyword>
<dbReference type="InterPro" id="IPR020575">
    <property type="entry name" value="Hsp90_N"/>
</dbReference>
<organism evidence="7 8">
    <name type="scientific">Vigna unguiculata</name>
    <name type="common">Cowpea</name>
    <dbReference type="NCBI Taxonomy" id="3917"/>
    <lineage>
        <taxon>Eukaryota</taxon>
        <taxon>Viridiplantae</taxon>
        <taxon>Streptophyta</taxon>
        <taxon>Embryophyta</taxon>
        <taxon>Tracheophyta</taxon>
        <taxon>Spermatophyta</taxon>
        <taxon>Magnoliopsida</taxon>
        <taxon>eudicotyledons</taxon>
        <taxon>Gunneridae</taxon>
        <taxon>Pentapetalae</taxon>
        <taxon>rosids</taxon>
        <taxon>fabids</taxon>
        <taxon>Fabales</taxon>
        <taxon>Fabaceae</taxon>
        <taxon>Papilionoideae</taxon>
        <taxon>50 kb inversion clade</taxon>
        <taxon>NPAAA clade</taxon>
        <taxon>indigoferoid/millettioid clade</taxon>
        <taxon>Phaseoleae</taxon>
        <taxon>Vigna</taxon>
    </lineage>
</organism>
<evidence type="ECO:0000259" key="6">
    <source>
        <dbReference type="Pfam" id="PF07734"/>
    </source>
</evidence>
<protein>
    <submittedName>
        <fullName evidence="7">Molecular chaperone HtpG</fullName>
    </submittedName>
</protein>
<feature type="domain" description="F-box associated beta-propeller type 1" evidence="6">
    <location>
        <begin position="388"/>
        <end position="625"/>
    </location>
</feature>
<evidence type="ECO:0000256" key="4">
    <source>
        <dbReference type="ARBA" id="ARBA00023186"/>
    </source>
</evidence>
<evidence type="ECO:0000256" key="5">
    <source>
        <dbReference type="SAM" id="SignalP"/>
    </source>
</evidence>
<feature type="chain" id="PRO_5020020785" evidence="5">
    <location>
        <begin position="27"/>
        <end position="657"/>
    </location>
</feature>
<feature type="signal peptide" evidence="5">
    <location>
        <begin position="1"/>
        <end position="26"/>
    </location>
</feature>
<dbReference type="SUPFAM" id="SSF55874">
    <property type="entry name" value="ATPase domain of HSP90 chaperone/DNA topoisomerase II/histidine kinase"/>
    <property type="match status" value="1"/>
</dbReference>
<accession>A0A4D6LW01</accession>
<dbReference type="EMBL" id="CP039349">
    <property type="protein sequence ID" value="QCD92857.1"/>
    <property type="molecule type" value="Genomic_DNA"/>
</dbReference>
<keyword evidence="5" id="KW-0732">Signal</keyword>
<keyword evidence="3" id="KW-0067">ATP-binding</keyword>
<dbReference type="PANTHER" id="PTHR11528">
    <property type="entry name" value="HEAT SHOCK PROTEIN 90 FAMILY MEMBER"/>
    <property type="match status" value="1"/>
</dbReference>
<dbReference type="InterPro" id="IPR006527">
    <property type="entry name" value="F-box-assoc_dom_typ1"/>
</dbReference>
<dbReference type="InterPro" id="IPR017451">
    <property type="entry name" value="F-box-assoc_interact_dom"/>
</dbReference>
<dbReference type="Proteomes" id="UP000501690">
    <property type="component" value="Linkage Group LG5"/>
</dbReference>
<evidence type="ECO:0000256" key="2">
    <source>
        <dbReference type="ARBA" id="ARBA00022741"/>
    </source>
</evidence>
<dbReference type="SUPFAM" id="SSF50965">
    <property type="entry name" value="Galactose oxidase, central domain"/>
    <property type="match status" value="1"/>
</dbReference>
<comment type="similarity">
    <text evidence="1">Belongs to the heat shock protein 90 family.</text>
</comment>
<dbReference type="Gene3D" id="3.30.565.10">
    <property type="entry name" value="Histidine kinase-like ATPase, C-terminal domain"/>
    <property type="match status" value="1"/>
</dbReference>
<dbReference type="GO" id="GO:0051082">
    <property type="term" value="F:unfolded protein binding"/>
    <property type="evidence" value="ECO:0007669"/>
    <property type="project" value="InterPro"/>
</dbReference>
<keyword evidence="8" id="KW-1185">Reference proteome</keyword>
<dbReference type="GO" id="GO:0005524">
    <property type="term" value="F:ATP binding"/>
    <property type="evidence" value="ECO:0007669"/>
    <property type="project" value="UniProtKB-KW"/>
</dbReference>
<dbReference type="InterPro" id="IPR011043">
    <property type="entry name" value="Gal_Oxase/kelch_b-propeller"/>
</dbReference>
<dbReference type="GO" id="GO:0140662">
    <property type="term" value="F:ATP-dependent protein folding chaperone"/>
    <property type="evidence" value="ECO:0007669"/>
    <property type="project" value="InterPro"/>
</dbReference>
<name>A0A4D6LW01_VIGUN</name>
<dbReference type="GO" id="GO:0016887">
    <property type="term" value="F:ATP hydrolysis activity"/>
    <property type="evidence" value="ECO:0007669"/>
    <property type="project" value="InterPro"/>
</dbReference>
<evidence type="ECO:0000313" key="8">
    <source>
        <dbReference type="Proteomes" id="UP000501690"/>
    </source>
</evidence>
<evidence type="ECO:0000313" key="7">
    <source>
        <dbReference type="EMBL" id="QCD92857.1"/>
    </source>
</evidence>
<dbReference type="AlphaFoldDB" id="A0A4D6LW01"/>
<proteinExistence type="inferred from homology"/>
<gene>
    <name evidence="7" type="ORF">DEO72_LG5g926</name>
</gene>
<sequence>MAINHIAQILIWRLMVICELSGDSDGFRSSPYLLVFGDDRVRDTREQMMLQVDLRRKTSKGTTMTNDKIFVLAGEKSEMLSLVKKTFYSNKGIFLRELIINASNALDEIQFERLTKKNILNNDELIVRLILHKVNKTLSIIDNGIGITKVDLVDNLGVGFYSTYLVAHKVILTSKHNDDDQYIWDSQPGSSFFLTKDIDDQRLPRGTKITLFLKDDQLEYLEETTIKNLICKDCQQITHPIYLWSENTKDHWKLINNWLHDQEMRNKFVAQNLGKHLPDHLEFNVLFKLSLKSLKRFGCIRKSWALLLENPNFTNLLRFNLIWNQNSCFDDTSLLLCLGPVNNQIIRKSSLYSLCGNKFQNLEILNWPNPHIEGHAYGCYILGSSSINGIICLYLESTGIVYLWNPSTNECKVTPPSPTEDIPYYVDIMIKYEGFGYDWARDDYKVIRNVCYFEDGHLDGINYGEWDLRDLWEIYSLRSNSWRKLNIELLNCQGINDTFYLEGMCHWLCNNDKEGYLVSFDISNEVCYTTLTPLDIPTEIYNDFNLYLVRRQLFLLNGFIALMSNYNDTTIFYISILVEVGKKETWTKIFTIGPLPSLSFPIGTSNMGNILFQTNDGDLAWFDLRTNLIEKLGVNVHERNCQIILYKKSLSDRRINT</sequence>
<dbReference type="NCBIfam" id="TIGR01640">
    <property type="entry name" value="F_box_assoc_1"/>
    <property type="match status" value="1"/>
</dbReference>
<dbReference type="PRINTS" id="PR00775">
    <property type="entry name" value="HEATSHOCK90"/>
</dbReference>
<dbReference type="InterPro" id="IPR036890">
    <property type="entry name" value="HATPase_C_sf"/>
</dbReference>